<dbReference type="FunFam" id="3.40.50.620:FF:000045">
    <property type="entry name" value="Glutamate--tRNA ligase, mitochondrial"/>
    <property type="match status" value="1"/>
</dbReference>
<comment type="caution">
    <text evidence="11">The sequence shown here is derived from an EMBL/GenBank/DDBJ whole genome shotgun (WGS) entry which is preliminary data.</text>
</comment>
<evidence type="ECO:0000256" key="6">
    <source>
        <dbReference type="ARBA" id="ARBA00023146"/>
    </source>
</evidence>
<evidence type="ECO:0000259" key="9">
    <source>
        <dbReference type="Pfam" id="PF19269"/>
    </source>
</evidence>
<dbReference type="RefSeq" id="WP_100765200.1">
    <property type="nucleotide sequence ID" value="NZ_NPEF02000012.1"/>
</dbReference>
<dbReference type="InterPro" id="IPR001412">
    <property type="entry name" value="aa-tRNA-synth_I_CS"/>
</dbReference>
<evidence type="ECO:0000313" key="10">
    <source>
        <dbReference type="EMBL" id="MDV6236072.1"/>
    </source>
</evidence>
<comment type="caution">
    <text evidence="7">Lacks conserved residue(s) required for the propagation of feature annotation.</text>
</comment>
<dbReference type="PRINTS" id="PR00987">
    <property type="entry name" value="TRNASYNTHGLU"/>
</dbReference>
<accession>A0A2N0B829</accession>
<keyword evidence="7" id="KW-0963">Cytoplasm</keyword>
<evidence type="ECO:0000313" key="11">
    <source>
        <dbReference type="EMBL" id="PJZ92690.1"/>
    </source>
</evidence>
<dbReference type="PANTHER" id="PTHR43311">
    <property type="entry name" value="GLUTAMATE--TRNA LIGASE"/>
    <property type="match status" value="1"/>
</dbReference>
<feature type="short sequence motif" description="'HIGH' region" evidence="7">
    <location>
        <begin position="13"/>
        <end position="23"/>
    </location>
</feature>
<dbReference type="GO" id="GO:0005829">
    <property type="term" value="C:cytosol"/>
    <property type="evidence" value="ECO:0007669"/>
    <property type="project" value="TreeGrafter"/>
</dbReference>
<proteinExistence type="inferred from homology"/>
<keyword evidence="6 7" id="KW-0030">Aminoacyl-tRNA synthetase</keyword>
<dbReference type="SUPFAM" id="SSF52374">
    <property type="entry name" value="Nucleotidylyl transferase"/>
    <property type="match status" value="1"/>
</dbReference>
<dbReference type="Gene3D" id="3.40.50.620">
    <property type="entry name" value="HUPs"/>
    <property type="match status" value="1"/>
</dbReference>
<keyword evidence="4 7" id="KW-0067">ATP-binding</keyword>
<evidence type="ECO:0000313" key="12">
    <source>
        <dbReference type="Proteomes" id="UP000232122"/>
    </source>
</evidence>
<keyword evidence="2 7" id="KW-0436">Ligase</keyword>
<comment type="catalytic activity">
    <reaction evidence="7">
        <text>tRNA(Glu) + L-glutamate + ATP = L-glutamyl-tRNA(Glu) + AMP + diphosphate</text>
        <dbReference type="Rhea" id="RHEA:23540"/>
        <dbReference type="Rhea" id="RHEA-COMP:9663"/>
        <dbReference type="Rhea" id="RHEA-COMP:9680"/>
        <dbReference type="ChEBI" id="CHEBI:29985"/>
        <dbReference type="ChEBI" id="CHEBI:30616"/>
        <dbReference type="ChEBI" id="CHEBI:33019"/>
        <dbReference type="ChEBI" id="CHEBI:78442"/>
        <dbReference type="ChEBI" id="CHEBI:78520"/>
        <dbReference type="ChEBI" id="CHEBI:456215"/>
        <dbReference type="EC" id="6.1.1.17"/>
    </reaction>
</comment>
<reference evidence="10 12" key="2">
    <citation type="journal article" date="2018" name="Microb. Genom.">
        <title>Deciphering the unexplored Leptospira diversity from soils uncovers genomic evolution to virulence.</title>
        <authorList>
            <person name="Thibeaux R."/>
            <person name="Iraola G."/>
            <person name="Ferres I."/>
            <person name="Bierque E."/>
            <person name="Girault D."/>
            <person name="Soupe-Gilbert M.E."/>
            <person name="Picardeau M."/>
            <person name="Goarant C."/>
        </authorList>
    </citation>
    <scope>NUCLEOTIDE SEQUENCE [LARGE SCALE GENOMIC DNA]</scope>
    <source>
        <strain evidence="10 12">ATI7-C-A5</strain>
    </source>
</reference>
<name>A0A2N0B829_9LEPT</name>
<dbReference type="InterPro" id="IPR014729">
    <property type="entry name" value="Rossmann-like_a/b/a_fold"/>
</dbReference>
<evidence type="ECO:0000256" key="7">
    <source>
        <dbReference type="HAMAP-Rule" id="MF_00022"/>
    </source>
</evidence>
<dbReference type="InterPro" id="IPR020751">
    <property type="entry name" value="aa-tRNA-synth_I_codon-bd_sub2"/>
</dbReference>
<dbReference type="InterPro" id="IPR020058">
    <property type="entry name" value="Glu/Gln-tRNA-synth_Ib_cat-dom"/>
</dbReference>
<dbReference type="InterPro" id="IPR008925">
    <property type="entry name" value="aa_tRNA-synth_I_cd-bd_sf"/>
</dbReference>
<feature type="domain" description="Aminoacyl-tRNA synthetase class I anticodon-binding" evidence="9">
    <location>
        <begin position="372"/>
        <end position="511"/>
    </location>
</feature>
<comment type="function">
    <text evidence="7">Catalyzes the attachment of glutamate to tRNA(Glu) in a two-step reaction: glutamate is first activated by ATP to form Glu-AMP and then transferred to the acceptor end of tRNA(Glu).</text>
</comment>
<evidence type="ECO:0000256" key="5">
    <source>
        <dbReference type="ARBA" id="ARBA00022917"/>
    </source>
</evidence>
<evidence type="ECO:0000256" key="3">
    <source>
        <dbReference type="ARBA" id="ARBA00022741"/>
    </source>
</evidence>
<feature type="domain" description="Glutamyl/glutaminyl-tRNA synthetase class Ib catalytic" evidence="8">
    <location>
        <begin position="6"/>
        <end position="316"/>
    </location>
</feature>
<dbReference type="GO" id="GO:0008270">
    <property type="term" value="F:zinc ion binding"/>
    <property type="evidence" value="ECO:0007669"/>
    <property type="project" value="InterPro"/>
</dbReference>
<dbReference type="Proteomes" id="UP000232122">
    <property type="component" value="Unassembled WGS sequence"/>
</dbReference>
<dbReference type="CDD" id="cd00808">
    <property type="entry name" value="GluRS_core"/>
    <property type="match status" value="1"/>
</dbReference>
<comment type="subcellular location">
    <subcellularLocation>
        <location evidence="7">Cytoplasm</location>
    </subcellularLocation>
</comment>
<dbReference type="GO" id="GO:0006424">
    <property type="term" value="P:glutamyl-tRNA aminoacylation"/>
    <property type="evidence" value="ECO:0007669"/>
    <property type="project" value="UniProtKB-UniRule"/>
</dbReference>
<sequence>MSQTKEVRTRFAPSPTGFLHVGGARTALFNYLYAKSQGGKFILRIEDTDQNRSTEDSFKIILESLQWLGIQWDEGPGAGGDCGPYIQSERLGIYKEYTDKLIKEKKAYRCFCTQEELEAKKKQAEAMGVPYVYDGLHASMSDEEVEAKLKQGIPYSIRFKTPAKTLIIDDIIQGKVKFETKLIGDFIIVKSDGFPSYNYAVVVDDALMRISHVIRGVGHLSNTPRQILLYEALGYEVPEFAHASEIVGMDGKKLSKRAGATSILAFRDLGYLPETFRNYMALLGWTSPDGREFLTSDELEKIFDVHRCSKSPSTFDVFKKPKGGDEEVVTNFSDLTQIAEAMNPKSKLNWLSNRTIRDSSISKVLEGLFPFIKDRKDIPEEVKNPSNTTLASIVESVRVYLDNLTQAPDYIAEFFVTDLRIQSGEAAGFLKEGDGPKVVEEFYGMLKKEDPKTDEDYKNLMSKVGEISGQKGKTLYMPIRAATTGKSAGLELPILFPLLGKEKLLQRIEKTAAEVGISLSS</sequence>
<evidence type="ECO:0000256" key="4">
    <source>
        <dbReference type="ARBA" id="ARBA00022840"/>
    </source>
</evidence>
<protein>
    <recommendedName>
        <fullName evidence="7">Glutamate--tRNA ligase</fullName>
        <ecNumber evidence="7">6.1.1.17</ecNumber>
    </recommendedName>
    <alternativeName>
        <fullName evidence="7">Glutamyl-tRNA synthetase</fullName>
        <shortName evidence="7">GluRS</shortName>
    </alternativeName>
</protein>
<dbReference type="OrthoDB" id="9807503at2"/>
<gene>
    <name evidence="7 10" type="primary">gltX</name>
    <name evidence="10" type="ORF">CH379_010605</name>
    <name evidence="11" type="ORF">CH379_11815</name>
</gene>
<dbReference type="InterPro" id="IPR033910">
    <property type="entry name" value="GluRS_core"/>
</dbReference>
<organism evidence="11">
    <name type="scientific">Leptospira ellisii</name>
    <dbReference type="NCBI Taxonomy" id="2023197"/>
    <lineage>
        <taxon>Bacteria</taxon>
        <taxon>Pseudomonadati</taxon>
        <taxon>Spirochaetota</taxon>
        <taxon>Spirochaetia</taxon>
        <taxon>Leptospirales</taxon>
        <taxon>Leptospiraceae</taxon>
        <taxon>Leptospira</taxon>
    </lineage>
</organism>
<keyword evidence="12" id="KW-1185">Reference proteome</keyword>
<dbReference type="EC" id="6.1.1.17" evidence="7"/>
<dbReference type="PANTHER" id="PTHR43311:SF2">
    <property type="entry name" value="GLUTAMATE--TRNA LIGASE, MITOCHONDRIAL-RELATED"/>
    <property type="match status" value="1"/>
</dbReference>
<evidence type="ECO:0000256" key="2">
    <source>
        <dbReference type="ARBA" id="ARBA00022598"/>
    </source>
</evidence>
<feature type="binding site" evidence="7">
    <location>
        <position position="256"/>
    </location>
    <ligand>
        <name>ATP</name>
        <dbReference type="ChEBI" id="CHEBI:30616"/>
    </ligand>
</feature>
<evidence type="ECO:0000256" key="1">
    <source>
        <dbReference type="ARBA" id="ARBA00007894"/>
    </source>
</evidence>
<dbReference type="NCBIfam" id="TIGR00464">
    <property type="entry name" value="gltX_bact"/>
    <property type="match status" value="1"/>
</dbReference>
<keyword evidence="5 7" id="KW-0648">Protein biosynthesis</keyword>
<comment type="subunit">
    <text evidence="7">Monomer.</text>
</comment>
<dbReference type="Pfam" id="PF19269">
    <property type="entry name" value="Anticodon_2"/>
    <property type="match status" value="1"/>
</dbReference>
<dbReference type="GO" id="GO:0000049">
    <property type="term" value="F:tRNA binding"/>
    <property type="evidence" value="ECO:0007669"/>
    <property type="project" value="InterPro"/>
</dbReference>
<dbReference type="Pfam" id="PF00749">
    <property type="entry name" value="tRNA-synt_1c"/>
    <property type="match status" value="1"/>
</dbReference>
<dbReference type="Gene3D" id="1.10.10.350">
    <property type="match status" value="1"/>
</dbReference>
<dbReference type="GO" id="GO:0005524">
    <property type="term" value="F:ATP binding"/>
    <property type="evidence" value="ECO:0007669"/>
    <property type="project" value="UniProtKB-UniRule"/>
</dbReference>
<dbReference type="HAMAP" id="MF_00022">
    <property type="entry name" value="Glu_tRNA_synth_type1"/>
    <property type="match status" value="1"/>
</dbReference>
<evidence type="ECO:0000259" key="8">
    <source>
        <dbReference type="Pfam" id="PF00749"/>
    </source>
</evidence>
<dbReference type="InterPro" id="IPR049940">
    <property type="entry name" value="GluQ/Sye"/>
</dbReference>
<reference evidence="10" key="3">
    <citation type="submission" date="2023-10" db="EMBL/GenBank/DDBJ databases">
        <authorList>
            <person name="Picardeau M."/>
            <person name="Thibeaux R."/>
        </authorList>
    </citation>
    <scope>NUCLEOTIDE SEQUENCE</scope>
    <source>
        <strain evidence="10">ATI7-C-A5</strain>
    </source>
</reference>
<dbReference type="EMBL" id="NPEF01000113">
    <property type="protein sequence ID" value="PJZ92690.1"/>
    <property type="molecule type" value="Genomic_DNA"/>
</dbReference>
<dbReference type="InterPro" id="IPR004527">
    <property type="entry name" value="Glu-tRNA-ligase_bac/mito"/>
</dbReference>
<feature type="short sequence motif" description="'KMSKS' region" evidence="7">
    <location>
        <begin position="253"/>
        <end position="257"/>
    </location>
</feature>
<dbReference type="PROSITE" id="PS00178">
    <property type="entry name" value="AA_TRNA_LIGASE_I"/>
    <property type="match status" value="1"/>
</dbReference>
<dbReference type="InterPro" id="IPR045462">
    <property type="entry name" value="aa-tRNA-synth_I_cd-bd"/>
</dbReference>
<reference evidence="11" key="1">
    <citation type="submission" date="2017-07" db="EMBL/GenBank/DDBJ databases">
        <title>Leptospira spp. isolated from tropical soils.</title>
        <authorList>
            <person name="Thibeaux R."/>
            <person name="Iraola G."/>
            <person name="Ferres I."/>
            <person name="Bierque E."/>
            <person name="Girault D."/>
            <person name="Soupe-Gilbert M.-E."/>
            <person name="Picardeau M."/>
            <person name="Goarant C."/>
        </authorList>
    </citation>
    <scope>NUCLEOTIDE SEQUENCE [LARGE SCALE GENOMIC DNA]</scope>
    <source>
        <strain evidence="11">ATI7-C-A5</strain>
    </source>
</reference>
<dbReference type="GO" id="GO:0004818">
    <property type="term" value="F:glutamate-tRNA ligase activity"/>
    <property type="evidence" value="ECO:0007669"/>
    <property type="project" value="UniProtKB-UniRule"/>
</dbReference>
<keyword evidence="3 7" id="KW-0547">Nucleotide-binding</keyword>
<comment type="similarity">
    <text evidence="1 7">Belongs to the class-I aminoacyl-tRNA synthetase family. Glutamate--tRNA ligase type 1 subfamily.</text>
</comment>
<dbReference type="InterPro" id="IPR000924">
    <property type="entry name" value="Glu/Gln-tRNA-synth"/>
</dbReference>
<dbReference type="AlphaFoldDB" id="A0A2N0B829"/>
<dbReference type="EMBL" id="NPEF02000012">
    <property type="protein sequence ID" value="MDV6236072.1"/>
    <property type="molecule type" value="Genomic_DNA"/>
</dbReference>
<dbReference type="SUPFAM" id="SSF48163">
    <property type="entry name" value="An anticodon-binding domain of class I aminoacyl-tRNA synthetases"/>
    <property type="match status" value="1"/>
</dbReference>